<feature type="coiled-coil region" evidence="1">
    <location>
        <begin position="278"/>
        <end position="408"/>
    </location>
</feature>
<dbReference type="EMBL" id="UYSG01000066">
    <property type="protein sequence ID" value="VDL16346.1"/>
    <property type="molecule type" value="Genomic_DNA"/>
</dbReference>
<evidence type="ECO:0000256" key="1">
    <source>
        <dbReference type="SAM" id="Coils"/>
    </source>
</evidence>
<feature type="coiled-coil region" evidence="1">
    <location>
        <begin position="753"/>
        <end position="808"/>
    </location>
</feature>
<reference evidence="3 4" key="2">
    <citation type="submission" date="2018-11" db="EMBL/GenBank/DDBJ databases">
        <authorList>
            <consortium name="Pathogen Informatics"/>
        </authorList>
    </citation>
    <scope>NUCLEOTIDE SEQUENCE [LARGE SCALE GENOMIC DNA]</scope>
</reference>
<feature type="compositionally biased region" description="Polar residues" evidence="2">
    <location>
        <begin position="200"/>
        <end position="216"/>
    </location>
</feature>
<evidence type="ECO:0000256" key="2">
    <source>
        <dbReference type="SAM" id="MobiDB-lite"/>
    </source>
</evidence>
<dbReference type="GO" id="GO:0030705">
    <property type="term" value="P:cytoskeleton-dependent intracellular transport"/>
    <property type="evidence" value="ECO:0007669"/>
    <property type="project" value="TreeGrafter"/>
</dbReference>
<dbReference type="InterPro" id="IPR036872">
    <property type="entry name" value="CH_dom_sf"/>
</dbReference>
<protein>
    <submittedName>
        <fullName evidence="5">HOOK_N domain-containing protein</fullName>
    </submittedName>
</protein>
<dbReference type="GO" id="GO:0008017">
    <property type="term" value="F:microtubule binding"/>
    <property type="evidence" value="ECO:0007669"/>
    <property type="project" value="TreeGrafter"/>
</dbReference>
<feature type="compositionally biased region" description="Basic and acidic residues" evidence="2">
    <location>
        <begin position="221"/>
        <end position="237"/>
    </location>
</feature>
<proteinExistence type="predicted"/>
<dbReference type="GO" id="GO:0005737">
    <property type="term" value="C:cytoplasm"/>
    <property type="evidence" value="ECO:0007669"/>
    <property type="project" value="TreeGrafter"/>
</dbReference>
<feature type="region of interest" description="Disordered" evidence="2">
    <location>
        <begin position="515"/>
        <end position="534"/>
    </location>
</feature>
<gene>
    <name evidence="3" type="ORF">HDID_LOCUS493</name>
</gene>
<dbReference type="GO" id="GO:0005815">
    <property type="term" value="C:microtubule organizing center"/>
    <property type="evidence" value="ECO:0007669"/>
    <property type="project" value="TreeGrafter"/>
</dbReference>
<dbReference type="SUPFAM" id="SSF116907">
    <property type="entry name" value="Hook domain"/>
    <property type="match status" value="1"/>
</dbReference>
<organism evidence="5">
    <name type="scientific">Hymenolepis diminuta</name>
    <name type="common">Rat tapeworm</name>
    <dbReference type="NCBI Taxonomy" id="6216"/>
    <lineage>
        <taxon>Eukaryota</taxon>
        <taxon>Metazoa</taxon>
        <taxon>Spiralia</taxon>
        <taxon>Lophotrochozoa</taxon>
        <taxon>Platyhelminthes</taxon>
        <taxon>Cestoda</taxon>
        <taxon>Eucestoda</taxon>
        <taxon>Cyclophyllidea</taxon>
        <taxon>Hymenolepididae</taxon>
        <taxon>Hymenolepis</taxon>
    </lineage>
</organism>
<dbReference type="OrthoDB" id="10254988at2759"/>
<dbReference type="WBParaSite" id="HDID_0000049201-mRNA-1">
    <property type="protein sequence ID" value="HDID_0000049201-mRNA-1"/>
    <property type="gene ID" value="HDID_0000049201"/>
</dbReference>
<dbReference type="GO" id="GO:0031122">
    <property type="term" value="P:cytoplasmic microtubule organization"/>
    <property type="evidence" value="ECO:0007669"/>
    <property type="project" value="TreeGrafter"/>
</dbReference>
<evidence type="ECO:0000313" key="4">
    <source>
        <dbReference type="Proteomes" id="UP000274504"/>
    </source>
</evidence>
<dbReference type="PANTHER" id="PTHR18947">
    <property type="entry name" value="HOOK PROTEINS"/>
    <property type="match status" value="1"/>
</dbReference>
<dbReference type="PANTHER" id="PTHR18947:SF28">
    <property type="entry name" value="GIRDIN, ISOFORM A"/>
    <property type="match status" value="1"/>
</dbReference>
<keyword evidence="1" id="KW-0175">Coiled coil</keyword>
<name>A0A158QBU4_HYMDI</name>
<accession>A0A158QBU4</accession>
<dbReference type="Proteomes" id="UP000274504">
    <property type="component" value="Unassembled WGS sequence"/>
</dbReference>
<evidence type="ECO:0000313" key="5">
    <source>
        <dbReference type="WBParaSite" id="HDID_0000049201-mRNA-1"/>
    </source>
</evidence>
<sequence>MLVKNLEEYFIVYVMKELIKFQEELQHLVMIAPPSIFEIVFSPDSPSTKAELERVTLLLLLAAIKCKRREQYIRDIMGNLSTETQKGIMESITSLTEFPDTTVSLTGPYELSPEMRYSLRKALSSRVELYFLLAEEVLHRICDHHPDWSPSRSLTSAQHVKEIEKAYGVKIARSRSLASSLDLIGVAFKRNGEERCDISKSPQSIETDTAATSETGYESRPPTDKPMKERSEPGEHRDLDNVLGMMESQIINDGEEKKEIVEQINKAKAKLRQQSLIISEQADQLEEVHSQLTEVRAEADRLRTERARLADAAASARHWRDEADAGQQAIIQLRESERTCEKLKQNLEAALYYRIRCQELSEELESLIKERDDLENRLSEQQDEQSKIRSLDEKLIEKTQRILELESQREKDLEEICRLKNEVTETRIDALNASRKSLTSPILSEEDEKDILCRLPSLQSETSSSDLILIHPPKTEASQTKEILDENTIKIQRELEQTVERCASHLDRIRSKLDSISGKEKVEPSPTQKSKDDDNIGCRVECLMVDLEQAILDVITAIGENDKKLADLEKKRQEKRSTRPMLVQTEDILPRIDERAFEQSSDGLRTSMKSAQSTFQDSAESLRDILTDAMHQELKANIGFAMDQLERKPDQAAKYTQTSGLYTCKESECQTTGEYQPEAAVNRGSRPYRVCNQFGTPLQLRVVQPSRMQISGTENGIGPKMTRVTHQGVNTPPIMGPIQTAPNEAVRTALLQVSEAKGRIASLTREKDEVNELLKSTQHELEHCRDFLKEYEKRNAYLEKENRTLLLQLRSLLSQNQGVVTEALENNECHYREKLALRDELETIKRYRDRLEQKLLEHYKNLPSPKKAKSTISFLQKARDALVKDHDVYKLDNSRLVAKNKIEPAIKQIDLLSAPRNNAEDDGDFDDGYLKDFQNFINNLEKRQMSFSPARIEAYIPNPIVPSHRKAILGKTSSLTNFSTQDRNSFMEPLTNGGLNLQKTPSLSAHRRRVPSANENPAASSLGGLIGRRKATSSDSSYLNPVTSFSQLQTGTLARRQQHQQESPIDQKSQVELAQLIENPECLAKPVVFLEYGDL</sequence>
<dbReference type="STRING" id="6216.A0A158QBU4"/>
<evidence type="ECO:0000313" key="3">
    <source>
        <dbReference type="EMBL" id="VDL16346.1"/>
    </source>
</evidence>
<dbReference type="AlphaFoldDB" id="A0A158QBU4"/>
<feature type="region of interest" description="Disordered" evidence="2">
    <location>
        <begin position="1003"/>
        <end position="1025"/>
    </location>
</feature>
<feature type="region of interest" description="Disordered" evidence="2">
    <location>
        <begin position="195"/>
        <end position="237"/>
    </location>
</feature>
<reference evidence="5" key="1">
    <citation type="submission" date="2016-04" db="UniProtKB">
        <authorList>
            <consortium name="WormBaseParasite"/>
        </authorList>
    </citation>
    <scope>IDENTIFICATION</scope>
</reference>
<dbReference type="GO" id="GO:0051959">
    <property type="term" value="F:dynein light intermediate chain binding"/>
    <property type="evidence" value="ECO:0007669"/>
    <property type="project" value="TreeGrafter"/>
</dbReference>
<dbReference type="Gene3D" id="1.10.418.10">
    <property type="entry name" value="Calponin-like domain"/>
    <property type="match status" value="1"/>
</dbReference>